<evidence type="ECO:0000259" key="11">
    <source>
        <dbReference type="Pfam" id="PF01059"/>
    </source>
</evidence>
<dbReference type="Pfam" id="PF00361">
    <property type="entry name" value="Proton_antipo_M"/>
    <property type="match status" value="1"/>
</dbReference>
<evidence type="ECO:0000313" key="12">
    <source>
        <dbReference type="EMBL" id="KWT70173.1"/>
    </source>
</evidence>
<dbReference type="RefSeq" id="WP_083509507.1">
    <property type="nucleotide sequence ID" value="NZ_LMTR01000035.1"/>
</dbReference>
<dbReference type="InterPro" id="IPR001750">
    <property type="entry name" value="ND/Mrp_TM"/>
</dbReference>
<protein>
    <submittedName>
        <fullName evidence="12">NADH-ubiquinone oxidoreductase chain M</fullName>
        <ecNumber evidence="12">1.6.5.3</ecNumber>
    </submittedName>
</protein>
<gene>
    <name evidence="12" type="ORF">APY04_1101</name>
</gene>
<keyword evidence="7 9" id="KW-0472">Membrane</keyword>
<feature type="transmembrane region" description="Helical" evidence="9">
    <location>
        <begin position="243"/>
        <end position="263"/>
    </location>
</feature>
<feature type="transmembrane region" description="Helical" evidence="9">
    <location>
        <begin position="451"/>
        <end position="469"/>
    </location>
</feature>
<feature type="transmembrane region" description="Helical" evidence="9">
    <location>
        <begin position="407"/>
        <end position="427"/>
    </location>
</feature>
<name>A0A109BK11_HYPSL</name>
<dbReference type="AlphaFoldDB" id="A0A109BK11"/>
<keyword evidence="3 8" id="KW-0812">Transmembrane</keyword>
<organism evidence="12 13">
    <name type="scientific">Hyphomicrobium sulfonivorans</name>
    <dbReference type="NCBI Taxonomy" id="121290"/>
    <lineage>
        <taxon>Bacteria</taxon>
        <taxon>Pseudomonadati</taxon>
        <taxon>Pseudomonadota</taxon>
        <taxon>Alphaproteobacteria</taxon>
        <taxon>Hyphomicrobiales</taxon>
        <taxon>Hyphomicrobiaceae</taxon>
        <taxon>Hyphomicrobium</taxon>
    </lineage>
</organism>
<dbReference type="NCBIfam" id="TIGR01972">
    <property type="entry name" value="NDH_I_M"/>
    <property type="match status" value="1"/>
</dbReference>
<evidence type="ECO:0000256" key="3">
    <source>
        <dbReference type="ARBA" id="ARBA00022692"/>
    </source>
</evidence>
<feature type="transmembrane region" description="Helical" evidence="9">
    <location>
        <begin position="167"/>
        <end position="188"/>
    </location>
</feature>
<dbReference type="GO" id="GO:0042773">
    <property type="term" value="P:ATP synthesis coupled electron transport"/>
    <property type="evidence" value="ECO:0007669"/>
    <property type="project" value="InterPro"/>
</dbReference>
<dbReference type="NCBIfam" id="NF004501">
    <property type="entry name" value="PRK05846.1-5"/>
    <property type="match status" value="1"/>
</dbReference>
<keyword evidence="6" id="KW-0520">NAD</keyword>
<keyword evidence="5 9" id="KW-1133">Transmembrane helix</keyword>
<dbReference type="PANTHER" id="PTHR43507">
    <property type="entry name" value="NADH-UBIQUINONE OXIDOREDUCTASE CHAIN 4"/>
    <property type="match status" value="1"/>
</dbReference>
<keyword evidence="13" id="KW-1185">Reference proteome</keyword>
<feature type="transmembrane region" description="Helical" evidence="9">
    <location>
        <begin position="37"/>
        <end position="56"/>
    </location>
</feature>
<feature type="transmembrane region" description="Helical" evidence="9">
    <location>
        <begin position="370"/>
        <end position="387"/>
    </location>
</feature>
<evidence type="ECO:0000256" key="5">
    <source>
        <dbReference type="ARBA" id="ARBA00022989"/>
    </source>
</evidence>
<feature type="transmembrane region" description="Helical" evidence="9">
    <location>
        <begin position="135"/>
        <end position="155"/>
    </location>
</feature>
<keyword evidence="12" id="KW-0560">Oxidoreductase</keyword>
<feature type="transmembrane region" description="Helical" evidence="9">
    <location>
        <begin position="113"/>
        <end position="129"/>
    </location>
</feature>
<reference evidence="12 13" key="1">
    <citation type="submission" date="2015-10" db="EMBL/GenBank/DDBJ databases">
        <title>Transcriptomic analysis of a linuron degrading triple-species bacterial consortium.</title>
        <authorList>
            <person name="Albers P."/>
        </authorList>
    </citation>
    <scope>NUCLEOTIDE SEQUENCE [LARGE SCALE GENOMIC DNA]</scope>
    <source>
        <strain evidence="12 13">WDL6</strain>
    </source>
</reference>
<feature type="transmembrane region" description="Helical" evidence="9">
    <location>
        <begin position="76"/>
        <end position="101"/>
    </location>
</feature>
<feature type="transmembrane region" description="Helical" evidence="9">
    <location>
        <begin position="6"/>
        <end position="25"/>
    </location>
</feature>
<dbReference type="GO" id="GO:0048039">
    <property type="term" value="F:ubiquinone binding"/>
    <property type="evidence" value="ECO:0007669"/>
    <property type="project" value="TreeGrafter"/>
</dbReference>
<evidence type="ECO:0000256" key="7">
    <source>
        <dbReference type="ARBA" id="ARBA00023136"/>
    </source>
</evidence>
<dbReference type="STRING" id="121290.APY04_1101"/>
<keyword evidence="12" id="KW-0830">Ubiquinone</keyword>
<dbReference type="InterPro" id="IPR010227">
    <property type="entry name" value="NADH_Q_OxRdtase_chainM/4"/>
</dbReference>
<proteinExistence type="inferred from homology"/>
<dbReference type="GO" id="GO:0016020">
    <property type="term" value="C:membrane"/>
    <property type="evidence" value="ECO:0007669"/>
    <property type="project" value="UniProtKB-SubCell"/>
</dbReference>
<feature type="transmembrane region" description="Helical" evidence="9">
    <location>
        <begin position="275"/>
        <end position="294"/>
    </location>
</feature>
<dbReference type="InterPro" id="IPR003918">
    <property type="entry name" value="NADH_UbQ_OxRdtase"/>
</dbReference>
<dbReference type="EMBL" id="LMTR01000035">
    <property type="protein sequence ID" value="KWT70173.1"/>
    <property type="molecule type" value="Genomic_DNA"/>
</dbReference>
<dbReference type="PANTHER" id="PTHR43507:SF1">
    <property type="entry name" value="NADH-UBIQUINONE OXIDOREDUCTASE CHAIN 4"/>
    <property type="match status" value="1"/>
</dbReference>
<dbReference type="GO" id="GO:0012505">
    <property type="term" value="C:endomembrane system"/>
    <property type="evidence" value="ECO:0007669"/>
    <property type="project" value="UniProtKB-SubCell"/>
</dbReference>
<dbReference type="InterPro" id="IPR000260">
    <property type="entry name" value="NADH4_N"/>
</dbReference>
<dbReference type="EC" id="1.6.5.3" evidence="12"/>
<evidence type="ECO:0000256" key="8">
    <source>
        <dbReference type="RuleBase" id="RU000320"/>
    </source>
</evidence>
<evidence type="ECO:0000256" key="2">
    <source>
        <dbReference type="ARBA" id="ARBA00009025"/>
    </source>
</evidence>
<evidence type="ECO:0000259" key="10">
    <source>
        <dbReference type="Pfam" id="PF00361"/>
    </source>
</evidence>
<sequence length="544" mass="59961">MDLSTAPLLSIVMFMPLVGAIIIGCLNREATSNARWIALWTTIITFLISILIWVKFDTANPGFQFVEERPWMHGMSFKLGVDGISMLFVILTTFLMPMVIIQSWGAIEKRVKEYMIAFLVLETMMIGVFCALDLVLFYVFFEAGLIPMFLIIGIWGGKERIYATFKFFLYTLLGSVLMLLALLAMYWYAGTTDIPTLMTTKFPADMQWWLWLAFFASFAVKMPMWPVHTWLPDAHVQAPTGGSVVLAAVLLKMGGYGFLRFSVPMFPLASEQFAPLMWTLSVIAIIYTSLVALAQTDLKKLIAYSSIAHMGFVTLGIFTFNTQGVEGAIFQMLSHGIISAGLFLCVGVLYDRLHTHEIAAFGGLVNRMPIYAAIFMVFTMGNVGLPGTSGFVGEFLTLMGAFQVNTWVAFLATSGVILSASYALYCYRRVIYGKLVKPTLEHIKDVSPREFGILAPLVILTIFFGFYPAPLLDVPAAAVKKLVSSYEAAISEAKAGGAATAPGPQSSLRIDWPHAPSLQAVNLSGSHASLTIMTEYPARAPELR</sequence>
<evidence type="ECO:0000256" key="6">
    <source>
        <dbReference type="ARBA" id="ARBA00023027"/>
    </source>
</evidence>
<evidence type="ECO:0000256" key="4">
    <source>
        <dbReference type="ARBA" id="ARBA00022967"/>
    </source>
</evidence>
<feature type="transmembrane region" description="Helical" evidence="9">
    <location>
        <begin position="208"/>
        <end position="231"/>
    </location>
</feature>
<comment type="subcellular location">
    <subcellularLocation>
        <location evidence="1">Endomembrane system</location>
        <topology evidence="1">Multi-pass membrane protein</topology>
    </subcellularLocation>
    <subcellularLocation>
        <location evidence="8">Membrane</location>
        <topology evidence="8">Multi-pass membrane protein</topology>
    </subcellularLocation>
</comment>
<dbReference type="GO" id="GO:0008137">
    <property type="term" value="F:NADH dehydrogenase (ubiquinone) activity"/>
    <property type="evidence" value="ECO:0007669"/>
    <property type="project" value="InterPro"/>
</dbReference>
<dbReference type="Proteomes" id="UP000059074">
    <property type="component" value="Unassembled WGS sequence"/>
</dbReference>
<evidence type="ECO:0000256" key="1">
    <source>
        <dbReference type="ARBA" id="ARBA00004127"/>
    </source>
</evidence>
<evidence type="ECO:0000256" key="9">
    <source>
        <dbReference type="SAM" id="Phobius"/>
    </source>
</evidence>
<feature type="domain" description="NADH:ubiquinone oxidoreductase chain 4 N-terminal" evidence="11">
    <location>
        <begin position="32"/>
        <end position="125"/>
    </location>
</feature>
<dbReference type="GO" id="GO:0015990">
    <property type="term" value="P:electron transport coupled proton transport"/>
    <property type="evidence" value="ECO:0007669"/>
    <property type="project" value="TreeGrafter"/>
</dbReference>
<accession>A0A109BK11</accession>
<keyword evidence="4" id="KW-1278">Translocase</keyword>
<feature type="transmembrane region" description="Helical" evidence="9">
    <location>
        <begin position="332"/>
        <end position="350"/>
    </location>
</feature>
<dbReference type="PRINTS" id="PR01437">
    <property type="entry name" value="NUOXDRDTASE4"/>
</dbReference>
<feature type="domain" description="NADH:quinone oxidoreductase/Mrp antiporter transmembrane" evidence="10">
    <location>
        <begin position="131"/>
        <end position="415"/>
    </location>
</feature>
<evidence type="ECO:0000313" key="13">
    <source>
        <dbReference type="Proteomes" id="UP000059074"/>
    </source>
</evidence>
<dbReference type="NCBIfam" id="NF004499">
    <property type="entry name" value="PRK05846.1-3"/>
    <property type="match status" value="1"/>
</dbReference>
<dbReference type="Pfam" id="PF01059">
    <property type="entry name" value="Oxidored_q5_N"/>
    <property type="match status" value="1"/>
</dbReference>
<comment type="caution">
    <text evidence="12">The sequence shown here is derived from an EMBL/GenBank/DDBJ whole genome shotgun (WGS) entry which is preliminary data.</text>
</comment>
<comment type="similarity">
    <text evidence="2">Belongs to the complex I subunit 4 family.</text>
</comment>
<dbReference type="GO" id="GO:0003954">
    <property type="term" value="F:NADH dehydrogenase activity"/>
    <property type="evidence" value="ECO:0007669"/>
    <property type="project" value="TreeGrafter"/>
</dbReference>
<dbReference type="PATRIC" id="fig|121290.4.peg.1592"/>
<dbReference type="OrthoDB" id="9768329at2"/>
<feature type="transmembrane region" description="Helical" evidence="9">
    <location>
        <begin position="301"/>
        <end position="320"/>
    </location>
</feature>